<evidence type="ECO:0000313" key="2">
    <source>
        <dbReference type="EMBL" id="MCP1259648.1"/>
    </source>
</evidence>
<accession>A0ABT1F6A6</accession>
<dbReference type="Pfam" id="PF21716">
    <property type="entry name" value="dnstrm_HI1420"/>
    <property type="match status" value="1"/>
</dbReference>
<name>A0ABT1F6A6_9PROT</name>
<sequence>MAETAEQAGLTRPALYKALSEKGNPNLASLLGIMKALGVKVSFQLAPETATQP</sequence>
<organism evidence="2 3">
    <name type="scientific">Acetobacter lambici</name>
    <dbReference type="NCBI Taxonomy" id="1332824"/>
    <lineage>
        <taxon>Bacteria</taxon>
        <taxon>Pseudomonadati</taxon>
        <taxon>Pseudomonadota</taxon>
        <taxon>Alphaproteobacteria</taxon>
        <taxon>Acetobacterales</taxon>
        <taxon>Acetobacteraceae</taxon>
        <taxon>Acetobacter</taxon>
    </lineage>
</organism>
<proteinExistence type="predicted"/>
<dbReference type="PROSITE" id="PS50943">
    <property type="entry name" value="HTH_CROC1"/>
    <property type="match status" value="1"/>
</dbReference>
<reference evidence="2 3" key="1">
    <citation type="submission" date="2022-06" db="EMBL/GenBank/DDBJ databases">
        <title>Acetobacer genomes from food samples.</title>
        <authorList>
            <person name="Sombolestani A."/>
        </authorList>
    </citation>
    <scope>NUCLEOTIDE SEQUENCE [LARGE SCALE GENOMIC DNA]</scope>
    <source>
        <strain evidence="2 3">R-83285</strain>
    </source>
</reference>
<protein>
    <recommendedName>
        <fullName evidence="1">HTH cro/C1-type domain-containing protein</fullName>
    </recommendedName>
</protein>
<dbReference type="InterPro" id="IPR010982">
    <property type="entry name" value="Lambda_DNA-bd_dom_sf"/>
</dbReference>
<dbReference type="EMBL" id="JAMYZZ010000042">
    <property type="protein sequence ID" value="MCP1259648.1"/>
    <property type="molecule type" value="Genomic_DNA"/>
</dbReference>
<dbReference type="InterPro" id="IPR001387">
    <property type="entry name" value="Cro/C1-type_HTH"/>
</dbReference>
<evidence type="ECO:0000259" key="1">
    <source>
        <dbReference type="PROSITE" id="PS50943"/>
    </source>
</evidence>
<evidence type="ECO:0000313" key="3">
    <source>
        <dbReference type="Proteomes" id="UP001523528"/>
    </source>
</evidence>
<dbReference type="Gene3D" id="1.10.260.40">
    <property type="entry name" value="lambda repressor-like DNA-binding domains"/>
    <property type="match status" value="1"/>
</dbReference>
<gene>
    <name evidence="2" type="ORF">NKW50_13720</name>
</gene>
<comment type="caution">
    <text evidence="2">The sequence shown here is derived from an EMBL/GenBank/DDBJ whole genome shotgun (WGS) entry which is preliminary data.</text>
</comment>
<dbReference type="InterPro" id="IPR014057">
    <property type="entry name" value="HI1420"/>
</dbReference>
<dbReference type="Proteomes" id="UP001523528">
    <property type="component" value="Unassembled WGS sequence"/>
</dbReference>
<feature type="domain" description="HTH cro/C1-type" evidence="1">
    <location>
        <begin position="1"/>
        <end position="44"/>
    </location>
</feature>
<keyword evidence="3" id="KW-1185">Reference proteome</keyword>
<dbReference type="SUPFAM" id="SSF47413">
    <property type="entry name" value="lambda repressor-like DNA-binding domains"/>
    <property type="match status" value="1"/>
</dbReference>